<name>A0AAE3FVI2_9EURY</name>
<protein>
    <recommendedName>
        <fullName evidence="3">Small CPxCG-related zinc finger protein</fullName>
    </recommendedName>
</protein>
<dbReference type="RefSeq" id="WP_174652736.1">
    <property type="nucleotide sequence ID" value="NZ_JAKRVX010000001.1"/>
</dbReference>
<reference evidence="1" key="2">
    <citation type="submission" date="2022-02" db="EMBL/GenBank/DDBJ databases">
        <authorList>
            <person name="Elcheninov A.G."/>
            <person name="Sorokin D.Y."/>
            <person name="Kublanov I.V."/>
        </authorList>
    </citation>
    <scope>NUCLEOTIDE SEQUENCE</scope>
    <source>
        <strain evidence="1">AArc-St2</strain>
    </source>
</reference>
<dbReference type="Proteomes" id="UP001203207">
    <property type="component" value="Unassembled WGS sequence"/>
</dbReference>
<sequence>MAAHNTDQVAISRCRRCGYEAESGSDSWNRIDSPPFTGITQCPDCGSTDVLTGR</sequence>
<evidence type="ECO:0000313" key="1">
    <source>
        <dbReference type="EMBL" id="MCL9815733.1"/>
    </source>
</evidence>
<dbReference type="AlphaFoldDB" id="A0AAE3FVI2"/>
<dbReference type="EMBL" id="JAKRVX010000001">
    <property type="protein sequence ID" value="MCL9815733.1"/>
    <property type="molecule type" value="Genomic_DNA"/>
</dbReference>
<comment type="caution">
    <text evidence="1">The sequence shown here is derived from an EMBL/GenBank/DDBJ whole genome shotgun (WGS) entry which is preliminary data.</text>
</comment>
<accession>A0AAE3FVI2</accession>
<evidence type="ECO:0000313" key="2">
    <source>
        <dbReference type="Proteomes" id="UP001203207"/>
    </source>
</evidence>
<proteinExistence type="predicted"/>
<organism evidence="1 2">
    <name type="scientific">Natronocalculus amylovorans</name>
    <dbReference type="NCBI Taxonomy" id="2917812"/>
    <lineage>
        <taxon>Archaea</taxon>
        <taxon>Methanobacteriati</taxon>
        <taxon>Methanobacteriota</taxon>
        <taxon>Stenosarchaea group</taxon>
        <taxon>Halobacteria</taxon>
        <taxon>Halobacteriales</taxon>
        <taxon>Haloferacaceae</taxon>
        <taxon>Natronocalculus</taxon>
    </lineage>
</organism>
<gene>
    <name evidence="1" type="ORF">AArcSt2_02145</name>
</gene>
<keyword evidence="2" id="KW-1185">Reference proteome</keyword>
<reference evidence="1" key="1">
    <citation type="journal article" date="2022" name="Syst. Appl. Microbiol.">
        <title>Natronocalculus amylovorans gen. nov., sp. nov., and Natranaeroarchaeum aerophilus sp. nov., dominant culturable amylolytic natronoarchaea from hypersaline soda lakes in southwestern Siberia.</title>
        <authorList>
            <person name="Sorokin D.Y."/>
            <person name="Elcheninov A.G."/>
            <person name="Khizhniak T.V."/>
            <person name="Koenen M."/>
            <person name="Bale N.J."/>
            <person name="Damste J.S.S."/>
            <person name="Kublanov I.V."/>
        </authorList>
    </citation>
    <scope>NUCLEOTIDE SEQUENCE</scope>
    <source>
        <strain evidence="1">AArc-St2</strain>
    </source>
</reference>
<evidence type="ECO:0008006" key="3">
    <source>
        <dbReference type="Google" id="ProtNLM"/>
    </source>
</evidence>